<accession>A0A081N613</accession>
<proteinExistence type="predicted"/>
<feature type="transmembrane region" description="Helical" evidence="1">
    <location>
        <begin position="402"/>
        <end position="425"/>
    </location>
</feature>
<keyword evidence="1" id="KW-0812">Transmembrane</keyword>
<keyword evidence="1" id="KW-0472">Membrane</keyword>
<name>A0A081N613_9GAMM</name>
<organism evidence="2 3">
    <name type="scientific">Endozoicomonas montiporae</name>
    <dbReference type="NCBI Taxonomy" id="1027273"/>
    <lineage>
        <taxon>Bacteria</taxon>
        <taxon>Pseudomonadati</taxon>
        <taxon>Pseudomonadota</taxon>
        <taxon>Gammaproteobacteria</taxon>
        <taxon>Oceanospirillales</taxon>
        <taxon>Endozoicomonadaceae</taxon>
        <taxon>Endozoicomonas</taxon>
    </lineage>
</organism>
<protein>
    <submittedName>
        <fullName evidence="2">Uncharacterized protein</fullName>
    </submittedName>
</protein>
<evidence type="ECO:0000313" key="3">
    <source>
        <dbReference type="Proteomes" id="UP000028006"/>
    </source>
</evidence>
<evidence type="ECO:0000313" key="2">
    <source>
        <dbReference type="EMBL" id="KEQ13886.1"/>
    </source>
</evidence>
<keyword evidence="1" id="KW-1133">Transmembrane helix</keyword>
<gene>
    <name evidence="2" type="ORF">GZ77_16670</name>
</gene>
<dbReference type="Proteomes" id="UP000028006">
    <property type="component" value="Unassembled WGS sequence"/>
</dbReference>
<dbReference type="AlphaFoldDB" id="A0A081N613"/>
<evidence type="ECO:0000256" key="1">
    <source>
        <dbReference type="SAM" id="Phobius"/>
    </source>
</evidence>
<comment type="caution">
    <text evidence="2">The sequence shown here is derived from an EMBL/GenBank/DDBJ whole genome shotgun (WGS) entry which is preliminary data.</text>
</comment>
<sequence>MSFPISSHCDSIYGCSGTLPEQPTEFDEEKRWDCRKVRKNIPSKNSKIKPPAVRGKNFSDMSITERFVFVLSLLSGLQCVSAQSSRKSDICSVATPTNSELNTCPKAGFSDWVATLEKTGRKDDSLAEYLADKCSASKVTTRKKRSAPKRKSQPQSCLKPDLMEQIGPVGRMTGVYKKSDETSIVLGIKNPETVHVMKKYKDLVSLEFKTLQLKKILEQINQYITQNNNDFGMLSYDEKEHVVKNMYYTFPLTTCVKGLFDELDSYDTALKEIFMYQKELGDYKAYAKELDGLIKGRNVVLSRLLKSLKNDLNTLKRYTSAALKFNSDSKGSNFKKHKKYIDSQFKKLEAVISPAEIKRLFQQCLKNQKKCHDEKKQAEAKEIAERVRARREANKKSLGMKLLNLFSVTYLVSLMSLIGSSLVIIPLPRKITRYFASRKKIDTSPNIS</sequence>
<keyword evidence="3" id="KW-1185">Reference proteome</keyword>
<dbReference type="RefSeq" id="WP_061509583.1">
    <property type="nucleotide sequence ID" value="NZ_JOKG01000003.1"/>
</dbReference>
<reference evidence="2 3" key="1">
    <citation type="submission" date="2014-06" db="EMBL/GenBank/DDBJ databases">
        <title>Whole Genome Sequences of Three Symbiotic Endozoicomonas Bacteria.</title>
        <authorList>
            <person name="Neave M.J."/>
            <person name="Apprill A."/>
            <person name="Voolstra C.R."/>
        </authorList>
    </citation>
    <scope>NUCLEOTIDE SEQUENCE [LARGE SCALE GENOMIC DNA]</scope>
    <source>
        <strain evidence="2 3">LMG 24815</strain>
    </source>
</reference>
<dbReference type="EMBL" id="JOKG01000003">
    <property type="protein sequence ID" value="KEQ13886.1"/>
    <property type="molecule type" value="Genomic_DNA"/>
</dbReference>